<evidence type="ECO:0000313" key="2">
    <source>
        <dbReference type="EMBL" id="MBM3317499.1"/>
    </source>
</evidence>
<protein>
    <submittedName>
        <fullName evidence="2">T9SS type A sorting domain-containing protein</fullName>
    </submittedName>
</protein>
<dbReference type="AlphaFoldDB" id="A0A937XBE2"/>
<dbReference type="InterPro" id="IPR026444">
    <property type="entry name" value="Secre_tail"/>
</dbReference>
<name>A0A937XBE2_UNCEI</name>
<reference evidence="2" key="1">
    <citation type="submission" date="2019-03" db="EMBL/GenBank/DDBJ databases">
        <title>Lake Tanganyika Metagenome-Assembled Genomes (MAGs).</title>
        <authorList>
            <person name="Tran P."/>
        </authorList>
    </citation>
    <scope>NUCLEOTIDE SEQUENCE</scope>
    <source>
        <strain evidence="2">M_DeepCast_400m_m2_100</strain>
    </source>
</reference>
<dbReference type="Gene3D" id="2.60.40.4070">
    <property type="match status" value="1"/>
</dbReference>
<accession>A0A937XBE2</accession>
<feature type="domain" description="FlgD/Vpr Ig-like" evidence="1">
    <location>
        <begin position="9"/>
        <end position="61"/>
    </location>
</feature>
<gene>
    <name evidence="2" type="ORF">FJY75_06560</name>
</gene>
<evidence type="ECO:0000259" key="1">
    <source>
        <dbReference type="Pfam" id="PF13860"/>
    </source>
</evidence>
<organism evidence="2 3">
    <name type="scientific">Eiseniibacteriota bacterium</name>
    <dbReference type="NCBI Taxonomy" id="2212470"/>
    <lineage>
        <taxon>Bacteria</taxon>
        <taxon>Candidatus Eiseniibacteriota</taxon>
    </lineage>
</organism>
<feature type="non-terminal residue" evidence="2">
    <location>
        <position position="1"/>
    </location>
</feature>
<dbReference type="EMBL" id="VGIY01000134">
    <property type="protein sequence ID" value="MBM3317499.1"/>
    <property type="molecule type" value="Genomic_DNA"/>
</dbReference>
<dbReference type="Pfam" id="PF13860">
    <property type="entry name" value="FlgD_ig"/>
    <property type="match status" value="1"/>
</dbReference>
<evidence type="ECO:0000313" key="3">
    <source>
        <dbReference type="Proteomes" id="UP000748308"/>
    </source>
</evidence>
<dbReference type="Proteomes" id="UP000748308">
    <property type="component" value="Unassembled WGS sequence"/>
</dbReference>
<dbReference type="InterPro" id="IPR025965">
    <property type="entry name" value="FlgD/Vpr_Ig-like"/>
</dbReference>
<proteinExistence type="predicted"/>
<dbReference type="NCBIfam" id="TIGR04183">
    <property type="entry name" value="Por_Secre_tail"/>
    <property type="match status" value="1"/>
</dbReference>
<sequence>IVFSLPERDHVELAVYDLSGRRVRTLIDGSRDAGVHSYEWSGQDEAGARVASGVYFYRLTAGGETQTRKLIVSR</sequence>
<comment type="caution">
    <text evidence="2">The sequence shown here is derived from an EMBL/GenBank/DDBJ whole genome shotgun (WGS) entry which is preliminary data.</text>
</comment>